<dbReference type="Proteomes" id="UP000185557">
    <property type="component" value="Unassembled WGS sequence"/>
</dbReference>
<reference evidence="2 3" key="1">
    <citation type="submission" date="2016-11" db="EMBL/GenBank/DDBJ databases">
        <title>Draft Genome Sequences of Nine Cyanobacterial Strains from Diverse Habitats.</title>
        <authorList>
            <person name="Zhu T."/>
            <person name="Hou S."/>
            <person name="Lu X."/>
            <person name="Hess W.R."/>
        </authorList>
    </citation>
    <scope>NUCLEOTIDE SEQUENCE [LARGE SCALE GENOMIC DNA]</scope>
    <source>
        <strain evidence="2 3">NIES-30</strain>
    </source>
</reference>
<proteinExistence type="predicted"/>
<protein>
    <submittedName>
        <fullName evidence="2">Uncharacterized protein</fullName>
    </submittedName>
</protein>
<organism evidence="2 3">
    <name type="scientific">Phormidium tenue NIES-30</name>
    <dbReference type="NCBI Taxonomy" id="549789"/>
    <lineage>
        <taxon>Bacteria</taxon>
        <taxon>Bacillati</taxon>
        <taxon>Cyanobacteriota</taxon>
        <taxon>Cyanophyceae</taxon>
        <taxon>Oscillatoriophycideae</taxon>
        <taxon>Oscillatoriales</taxon>
        <taxon>Oscillatoriaceae</taxon>
        <taxon>Phormidium</taxon>
    </lineage>
</organism>
<feature type="transmembrane region" description="Helical" evidence="1">
    <location>
        <begin position="42"/>
        <end position="64"/>
    </location>
</feature>
<comment type="caution">
    <text evidence="2">The sequence shown here is derived from an EMBL/GenBank/DDBJ whole genome shotgun (WGS) entry which is preliminary data.</text>
</comment>
<evidence type="ECO:0000313" key="3">
    <source>
        <dbReference type="Proteomes" id="UP000185557"/>
    </source>
</evidence>
<dbReference type="RefSeq" id="WP_073609837.1">
    <property type="nucleotide sequence ID" value="NZ_MRCG01000014.1"/>
</dbReference>
<keyword evidence="1" id="KW-0812">Transmembrane</keyword>
<dbReference type="AlphaFoldDB" id="A0A1U7J2B3"/>
<dbReference type="EMBL" id="MRCG01000014">
    <property type="protein sequence ID" value="OKH46204.1"/>
    <property type="molecule type" value="Genomic_DNA"/>
</dbReference>
<keyword evidence="1" id="KW-0472">Membrane</keyword>
<keyword evidence="1" id="KW-1133">Transmembrane helix</keyword>
<dbReference type="STRING" id="549789.NIES30_18100"/>
<accession>A0A1U7J2B3</accession>
<gene>
    <name evidence="2" type="ORF">NIES30_18100</name>
</gene>
<keyword evidence="3" id="KW-1185">Reference proteome</keyword>
<name>A0A1U7J2B3_9CYAN</name>
<evidence type="ECO:0000256" key="1">
    <source>
        <dbReference type="SAM" id="Phobius"/>
    </source>
</evidence>
<evidence type="ECO:0000313" key="2">
    <source>
        <dbReference type="EMBL" id="OKH46204.1"/>
    </source>
</evidence>
<sequence length="193" mass="20888">MNTPQALVTPLLAPYATAATILATAIRNTWQVLRSDRAINVYRTLSILLQIAGWLAFLACLYALQAGKAARRFYEAEWAAEAYALALRIDNAIAPLDGGATLPQADERHQDSPSNPAPDRVVAFSDHAIAIHPDQVQTVLNSTGTATNKLRTLANLVNLQWRHSRGKGKHMSNSDIRSALASVLPADLLAQLS</sequence>